<comment type="subcellular location">
    <subcellularLocation>
        <location evidence="1 14">Cell membrane</location>
        <topology evidence="1 14">Multi-pass membrane protein</topology>
    </subcellularLocation>
</comment>
<evidence type="ECO:0000256" key="1">
    <source>
        <dbReference type="ARBA" id="ARBA00004651"/>
    </source>
</evidence>
<keyword evidence="14" id="KW-0573">Peptidoglycan synthesis</keyword>
<comment type="function">
    <text evidence="14">Catalyzes the dephosphorylation of undecaprenyl diphosphate (UPP). Confers resistance to bacitracin.</text>
</comment>
<proteinExistence type="inferred from homology"/>
<evidence type="ECO:0000256" key="9">
    <source>
        <dbReference type="ARBA" id="ARBA00023136"/>
    </source>
</evidence>
<protein>
    <recommendedName>
        <fullName evidence="4 14">Undecaprenyl-diphosphatase</fullName>
        <ecNumber evidence="3 14">3.6.1.27</ecNumber>
    </recommendedName>
    <alternativeName>
        <fullName evidence="12 14">Bacitracin resistance protein</fullName>
    </alternativeName>
    <alternativeName>
        <fullName evidence="11 14">Undecaprenyl pyrophosphate phosphatase</fullName>
    </alternativeName>
</protein>
<dbReference type="HAMAP" id="MF_01006">
    <property type="entry name" value="Undec_diphosphatase"/>
    <property type="match status" value="1"/>
</dbReference>
<dbReference type="EC" id="3.6.1.27" evidence="3 14"/>
<evidence type="ECO:0000256" key="14">
    <source>
        <dbReference type="HAMAP-Rule" id="MF_01006"/>
    </source>
</evidence>
<feature type="transmembrane region" description="Helical" evidence="14">
    <location>
        <begin position="41"/>
        <end position="60"/>
    </location>
</feature>
<keyword evidence="14" id="KW-0133">Cell shape</keyword>
<evidence type="ECO:0000256" key="3">
    <source>
        <dbReference type="ARBA" id="ARBA00012374"/>
    </source>
</evidence>
<evidence type="ECO:0000256" key="8">
    <source>
        <dbReference type="ARBA" id="ARBA00022989"/>
    </source>
</evidence>
<dbReference type="EMBL" id="JADHQD010000020">
    <property type="protein sequence ID" value="MBL6818485.1"/>
    <property type="molecule type" value="Genomic_DNA"/>
</dbReference>
<feature type="transmembrane region" description="Helical" evidence="14">
    <location>
        <begin position="84"/>
        <end position="101"/>
    </location>
</feature>
<organism evidence="15 16">
    <name type="scientific">SAR86 cluster bacterium</name>
    <dbReference type="NCBI Taxonomy" id="2030880"/>
    <lineage>
        <taxon>Bacteria</taxon>
        <taxon>Pseudomonadati</taxon>
        <taxon>Pseudomonadota</taxon>
        <taxon>Gammaproteobacteria</taxon>
        <taxon>SAR86 cluster</taxon>
    </lineage>
</organism>
<dbReference type="InterPro" id="IPR003824">
    <property type="entry name" value="UppP"/>
</dbReference>
<sequence>MNDLFLSFILGLIQGLTEFLPISSSAHLLFPSLIFGASDLGLAFDIAVHAGTLCAVLFYFRQEILLMLKSFILPRNNLRDERRLAFLLILATLPIVVMGVLGKDFIELNRSNISNIAYANIAFAALLYFAYKFNTASKTLIELSITGALFIGLFQVFALLPGASRSGAAITAALFIGLNLKDASRFAFLLSIPTILGALILLIGDLISNSANLNLLYLIVGFFTSGIFAFMTIKYFLIFVNKIGMYPFVIYRFALGLVILLII</sequence>
<feature type="transmembrane region" description="Helical" evidence="14">
    <location>
        <begin position="183"/>
        <end position="203"/>
    </location>
</feature>
<feature type="transmembrane region" description="Helical" evidence="14">
    <location>
        <begin position="243"/>
        <end position="262"/>
    </location>
</feature>
<evidence type="ECO:0000256" key="5">
    <source>
        <dbReference type="ARBA" id="ARBA00022475"/>
    </source>
</evidence>
<feature type="transmembrane region" description="Helical" evidence="14">
    <location>
        <begin position="113"/>
        <end position="131"/>
    </location>
</feature>
<comment type="caution">
    <text evidence="15">The sequence shown here is derived from an EMBL/GenBank/DDBJ whole genome shotgun (WGS) entry which is preliminary data.</text>
</comment>
<feature type="transmembrane region" description="Helical" evidence="14">
    <location>
        <begin position="143"/>
        <end position="163"/>
    </location>
</feature>
<keyword evidence="10 14" id="KW-0046">Antibiotic resistance</keyword>
<comment type="miscellaneous">
    <text evidence="14">Bacitracin is thought to be involved in the inhibition of peptidoglycan synthesis by sequestering undecaprenyl diphosphate, thereby reducing the pool of lipid carrier available.</text>
</comment>
<dbReference type="GO" id="GO:0008360">
    <property type="term" value="P:regulation of cell shape"/>
    <property type="evidence" value="ECO:0007669"/>
    <property type="project" value="UniProtKB-KW"/>
</dbReference>
<keyword evidence="7 14" id="KW-0378">Hydrolase</keyword>
<evidence type="ECO:0000256" key="11">
    <source>
        <dbReference type="ARBA" id="ARBA00032707"/>
    </source>
</evidence>
<keyword evidence="8 14" id="KW-1133">Transmembrane helix</keyword>
<evidence type="ECO:0000313" key="16">
    <source>
        <dbReference type="Proteomes" id="UP000711391"/>
    </source>
</evidence>
<dbReference type="PANTHER" id="PTHR30622">
    <property type="entry name" value="UNDECAPRENYL-DIPHOSPHATASE"/>
    <property type="match status" value="1"/>
</dbReference>
<name>A0A937LGZ1_9GAMM</name>
<evidence type="ECO:0000256" key="7">
    <source>
        <dbReference type="ARBA" id="ARBA00022801"/>
    </source>
</evidence>
<evidence type="ECO:0000256" key="12">
    <source>
        <dbReference type="ARBA" id="ARBA00032932"/>
    </source>
</evidence>
<dbReference type="Pfam" id="PF02673">
    <property type="entry name" value="BacA"/>
    <property type="match status" value="1"/>
</dbReference>
<evidence type="ECO:0000256" key="6">
    <source>
        <dbReference type="ARBA" id="ARBA00022692"/>
    </source>
</evidence>
<gene>
    <name evidence="14" type="primary">uppP</name>
    <name evidence="15" type="ORF">ISQ64_03675</name>
</gene>
<dbReference type="GO" id="GO:0071555">
    <property type="term" value="P:cell wall organization"/>
    <property type="evidence" value="ECO:0007669"/>
    <property type="project" value="UniProtKB-KW"/>
</dbReference>
<dbReference type="PANTHER" id="PTHR30622:SF4">
    <property type="entry name" value="UNDECAPRENYL-DIPHOSPHATASE"/>
    <property type="match status" value="1"/>
</dbReference>
<reference evidence="15" key="1">
    <citation type="submission" date="2020-10" db="EMBL/GenBank/DDBJ databases">
        <title>Microbiome of the Black Sea water column analyzed by genome centric metagenomics.</title>
        <authorList>
            <person name="Cabello-Yeves P.J."/>
            <person name="Callieri C."/>
            <person name="Picazo A."/>
            <person name="Mehrshad M."/>
            <person name="Haro-Moreno J.M."/>
            <person name="Roda-Garcia J."/>
            <person name="Dzembekova N."/>
            <person name="Slabakova V."/>
            <person name="Slabakova N."/>
            <person name="Moncheva S."/>
            <person name="Rodriguez-Valera F."/>
        </authorList>
    </citation>
    <scope>NUCLEOTIDE SEQUENCE</scope>
    <source>
        <strain evidence="15">BS307-5m-G50</strain>
    </source>
</reference>
<dbReference type="AlphaFoldDB" id="A0A937LGZ1"/>
<dbReference type="Proteomes" id="UP000711391">
    <property type="component" value="Unassembled WGS sequence"/>
</dbReference>
<comment type="catalytic activity">
    <reaction evidence="13 14">
        <text>di-trans,octa-cis-undecaprenyl diphosphate + H2O = di-trans,octa-cis-undecaprenyl phosphate + phosphate + H(+)</text>
        <dbReference type="Rhea" id="RHEA:28094"/>
        <dbReference type="ChEBI" id="CHEBI:15377"/>
        <dbReference type="ChEBI" id="CHEBI:15378"/>
        <dbReference type="ChEBI" id="CHEBI:43474"/>
        <dbReference type="ChEBI" id="CHEBI:58405"/>
        <dbReference type="ChEBI" id="CHEBI:60392"/>
        <dbReference type="EC" id="3.6.1.27"/>
    </reaction>
</comment>
<keyword evidence="6 14" id="KW-0812">Transmembrane</keyword>
<keyword evidence="9 14" id="KW-0472">Membrane</keyword>
<evidence type="ECO:0000256" key="13">
    <source>
        <dbReference type="ARBA" id="ARBA00047594"/>
    </source>
</evidence>
<accession>A0A937LGZ1</accession>
<evidence type="ECO:0000256" key="2">
    <source>
        <dbReference type="ARBA" id="ARBA00010621"/>
    </source>
</evidence>
<comment type="similarity">
    <text evidence="2 14">Belongs to the UppP family.</text>
</comment>
<keyword evidence="14" id="KW-0961">Cell wall biogenesis/degradation</keyword>
<evidence type="ECO:0000256" key="10">
    <source>
        <dbReference type="ARBA" id="ARBA00023251"/>
    </source>
</evidence>
<dbReference type="GO" id="GO:0005886">
    <property type="term" value="C:plasma membrane"/>
    <property type="evidence" value="ECO:0007669"/>
    <property type="project" value="UniProtKB-SubCell"/>
</dbReference>
<evidence type="ECO:0000313" key="15">
    <source>
        <dbReference type="EMBL" id="MBL6818485.1"/>
    </source>
</evidence>
<dbReference type="GO" id="GO:0050380">
    <property type="term" value="F:undecaprenyl-diphosphatase activity"/>
    <property type="evidence" value="ECO:0007669"/>
    <property type="project" value="UniProtKB-UniRule"/>
</dbReference>
<keyword evidence="5 14" id="KW-1003">Cell membrane</keyword>
<dbReference type="GO" id="GO:0009252">
    <property type="term" value="P:peptidoglycan biosynthetic process"/>
    <property type="evidence" value="ECO:0007669"/>
    <property type="project" value="UniProtKB-KW"/>
</dbReference>
<evidence type="ECO:0000256" key="4">
    <source>
        <dbReference type="ARBA" id="ARBA00021581"/>
    </source>
</evidence>
<feature type="transmembrane region" description="Helical" evidence="14">
    <location>
        <begin position="215"/>
        <end position="237"/>
    </location>
</feature>
<dbReference type="GO" id="GO:0046677">
    <property type="term" value="P:response to antibiotic"/>
    <property type="evidence" value="ECO:0007669"/>
    <property type="project" value="UniProtKB-UniRule"/>
</dbReference>